<dbReference type="Pfam" id="PF02624">
    <property type="entry name" value="YcaO"/>
    <property type="match status" value="1"/>
</dbReference>
<keyword evidence="3" id="KW-1185">Reference proteome</keyword>
<dbReference type="PANTHER" id="PTHR37809:SF1">
    <property type="entry name" value="RIBOSOMAL PROTEIN S12 METHYLTHIOTRANSFERASE ACCESSORY FACTOR YCAO"/>
    <property type="match status" value="1"/>
</dbReference>
<dbReference type="PROSITE" id="PS51664">
    <property type="entry name" value="YCAO"/>
    <property type="match status" value="1"/>
</dbReference>
<gene>
    <name evidence="2" type="ORF">P1J78_17600</name>
</gene>
<name>A0AAE3T9S6_9RHOB</name>
<accession>A0AAE3T9S6</accession>
<dbReference type="InterPro" id="IPR003776">
    <property type="entry name" value="YcaO-like_dom"/>
</dbReference>
<sequence length="455" mass="49751">MYLSSQEFGPGARPVSHRYLKRMMGPFCGLVQEMGFIMRGDTEPRFAVCGAEITGIHARLGRPDPGRGAYHIGGSGQTADEATIRGLGEAVERHAQLSSQIAGRYRSEFASYEAMEAAGRPLLDPRYLELFEPWQYDQAGFPFRPFDRTRPLAWVEMRSGLDEGVLWIPAQLLFLGHQVRADAGERWLTSSVTTGTAAHVTRAKALLNAILELTQIDTAMGNWYAARPCLRIELDARTAAVDRIVSAHFPARAPKPAFHWLESPDLPGFSVACVLRQPRGILPRVSVGLGSGMYLAEAMYKALLEGVAVTHLAKVTALDQQADTTTIGTAAVDGERRYTDLNGNVAGYAQGGNLGRIDTAFPDAPGRPARDLPADPERMPAEGQLRLIGTALRRAGKRLYVHDLTDREAEALGFRVMRAWSPEMLDLCLPGAPPLRHPRLAEFGGLAHADPHPYP</sequence>
<comment type="caution">
    <text evidence="2">The sequence shown here is derived from an EMBL/GenBank/DDBJ whole genome shotgun (WGS) entry which is preliminary data.</text>
</comment>
<dbReference type="Gene3D" id="3.30.40.250">
    <property type="match status" value="1"/>
</dbReference>
<dbReference type="Proteomes" id="UP001220964">
    <property type="component" value="Unassembled WGS sequence"/>
</dbReference>
<reference evidence="2" key="1">
    <citation type="submission" date="2023-03" db="EMBL/GenBank/DDBJ databases">
        <title>Multiphase analysis and comparison of six strains from genera Psychromarinibacter, Lutimaribacter, and Maritimibacter, including a novel species: Psychromarinibacter sediminicola sp. nov.</title>
        <authorList>
            <person name="Wang Y.-H."/>
            <person name="Ye M.-Q."/>
            <person name="Du Z.-J."/>
        </authorList>
    </citation>
    <scope>NUCLEOTIDE SEQUENCE</scope>
    <source>
        <strain evidence="2">C21-152</strain>
    </source>
</reference>
<dbReference type="PANTHER" id="PTHR37809">
    <property type="entry name" value="RIBOSOMAL PROTEIN S12 METHYLTHIOTRANSFERASE ACCESSORY FACTOR YCAO"/>
    <property type="match status" value="1"/>
</dbReference>
<organism evidence="2 3">
    <name type="scientific">Psychromarinibacter sediminicola</name>
    <dbReference type="NCBI Taxonomy" id="3033385"/>
    <lineage>
        <taxon>Bacteria</taxon>
        <taxon>Pseudomonadati</taxon>
        <taxon>Pseudomonadota</taxon>
        <taxon>Alphaproteobacteria</taxon>
        <taxon>Rhodobacterales</taxon>
        <taxon>Paracoccaceae</taxon>
        <taxon>Psychromarinibacter</taxon>
    </lineage>
</organism>
<feature type="domain" description="YcaO" evidence="1">
    <location>
        <begin position="74"/>
        <end position="455"/>
    </location>
</feature>
<dbReference type="Gene3D" id="3.30.1330.230">
    <property type="match status" value="1"/>
</dbReference>
<evidence type="ECO:0000313" key="3">
    <source>
        <dbReference type="Proteomes" id="UP001220964"/>
    </source>
</evidence>
<dbReference type="RefSeq" id="WP_275568685.1">
    <property type="nucleotide sequence ID" value="NZ_JARGYC010000054.1"/>
</dbReference>
<dbReference type="AlphaFoldDB" id="A0AAE3T9S6"/>
<dbReference type="EMBL" id="JARGYC010000054">
    <property type="protein sequence ID" value="MDF0602557.1"/>
    <property type="molecule type" value="Genomic_DNA"/>
</dbReference>
<evidence type="ECO:0000259" key="1">
    <source>
        <dbReference type="PROSITE" id="PS51664"/>
    </source>
</evidence>
<protein>
    <submittedName>
        <fullName evidence="2">YcaO-like family protein</fullName>
    </submittedName>
</protein>
<evidence type="ECO:0000313" key="2">
    <source>
        <dbReference type="EMBL" id="MDF0602557.1"/>
    </source>
</evidence>
<proteinExistence type="predicted"/>